<dbReference type="Proteomes" id="UP000076925">
    <property type="component" value="Unassembled WGS sequence"/>
</dbReference>
<dbReference type="CDD" id="cd07430">
    <property type="entry name" value="GH15_N"/>
    <property type="match status" value="1"/>
</dbReference>
<name>A0A139XG71_9CYAN</name>
<dbReference type="PANTHER" id="PTHR31616">
    <property type="entry name" value="TREHALASE"/>
    <property type="match status" value="1"/>
</dbReference>
<dbReference type="GO" id="GO:0004553">
    <property type="term" value="F:hydrolase activity, hydrolyzing O-glycosyl compounds"/>
    <property type="evidence" value="ECO:0007669"/>
    <property type="project" value="TreeGrafter"/>
</dbReference>
<evidence type="ECO:0000259" key="2">
    <source>
        <dbReference type="Pfam" id="PF00723"/>
    </source>
</evidence>
<accession>A0A139XG71</accession>
<reference evidence="4 5" key="1">
    <citation type="journal article" date="2013" name="Genome Biol. Evol.">
        <title>Genomes of Stigonematalean cyanobacteria (subsection V) and the evolution of oxygenic photosynthesis from prokaryotes to plastids.</title>
        <authorList>
            <person name="Dagan T."/>
            <person name="Roettger M."/>
            <person name="Stucken K."/>
            <person name="Landan G."/>
            <person name="Koch R."/>
            <person name="Major P."/>
            <person name="Gould S.B."/>
            <person name="Goremykin V.V."/>
            <person name="Rippka R."/>
            <person name="Tandeau de Marsac N."/>
            <person name="Gugger M."/>
            <person name="Lockhart P.J."/>
            <person name="Allen J.F."/>
            <person name="Brune I."/>
            <person name="Maus I."/>
            <person name="Puhler A."/>
            <person name="Martin W.F."/>
        </authorList>
    </citation>
    <scope>NUCLEOTIDE SEQUENCE [LARGE SCALE GENOMIC DNA]</scope>
    <source>
        <strain evidence="4 5">PCC 7110</strain>
    </source>
</reference>
<dbReference type="InterPro" id="IPR015220">
    <property type="entry name" value="Glucodextranase_N"/>
</dbReference>
<organism evidence="4 5">
    <name type="scientific">Scytonema hofmannii PCC 7110</name>
    <dbReference type="NCBI Taxonomy" id="128403"/>
    <lineage>
        <taxon>Bacteria</taxon>
        <taxon>Bacillati</taxon>
        <taxon>Cyanobacteriota</taxon>
        <taxon>Cyanophyceae</taxon>
        <taxon>Nostocales</taxon>
        <taxon>Scytonemataceae</taxon>
        <taxon>Scytonema</taxon>
    </lineage>
</organism>
<dbReference type="InterPro" id="IPR011013">
    <property type="entry name" value="Gal_mutarotase_sf_dom"/>
</dbReference>
<proteinExistence type="predicted"/>
<dbReference type="STRING" id="128403.WA1_00535"/>
<dbReference type="InterPro" id="IPR014718">
    <property type="entry name" value="GH-type_carb-bd"/>
</dbReference>
<gene>
    <name evidence="4" type="ORF">WA1_00535</name>
</gene>
<evidence type="ECO:0000313" key="5">
    <source>
        <dbReference type="Proteomes" id="UP000076925"/>
    </source>
</evidence>
<keyword evidence="5" id="KW-1185">Reference proteome</keyword>
<comment type="caution">
    <text evidence="4">The sequence shown here is derived from an EMBL/GenBank/DDBJ whole genome shotgun (WGS) entry which is preliminary data.</text>
</comment>
<dbReference type="PANTHER" id="PTHR31616:SF0">
    <property type="entry name" value="GLUCAN 1,4-ALPHA-GLUCOSIDASE"/>
    <property type="match status" value="1"/>
</dbReference>
<dbReference type="Gene3D" id="2.70.98.10">
    <property type="match status" value="1"/>
</dbReference>
<dbReference type="EMBL" id="ANNX02000012">
    <property type="protein sequence ID" value="KYC43690.1"/>
    <property type="molecule type" value="Genomic_DNA"/>
</dbReference>
<dbReference type="Gene3D" id="1.50.10.10">
    <property type="match status" value="1"/>
</dbReference>
<evidence type="ECO:0000313" key="4">
    <source>
        <dbReference type="EMBL" id="KYC43690.1"/>
    </source>
</evidence>
<dbReference type="SUPFAM" id="SSF74650">
    <property type="entry name" value="Galactose mutarotase-like"/>
    <property type="match status" value="1"/>
</dbReference>
<feature type="domain" description="Glucodextranase N-terminal" evidence="3">
    <location>
        <begin position="10"/>
        <end position="271"/>
    </location>
</feature>
<evidence type="ECO:0000259" key="3">
    <source>
        <dbReference type="Pfam" id="PF09137"/>
    </source>
</evidence>
<dbReference type="GO" id="GO:0005975">
    <property type="term" value="P:carbohydrate metabolic process"/>
    <property type="evidence" value="ECO:0007669"/>
    <property type="project" value="InterPro"/>
</dbReference>
<evidence type="ECO:0000256" key="1">
    <source>
        <dbReference type="SAM" id="MobiDB-lite"/>
    </source>
</evidence>
<dbReference type="SUPFAM" id="SSF48208">
    <property type="entry name" value="Six-hairpin glycosidases"/>
    <property type="match status" value="1"/>
</dbReference>
<dbReference type="GO" id="GO:0030246">
    <property type="term" value="F:carbohydrate binding"/>
    <property type="evidence" value="ECO:0007669"/>
    <property type="project" value="InterPro"/>
</dbReference>
<dbReference type="Pfam" id="PF00723">
    <property type="entry name" value="Glyco_hydro_15"/>
    <property type="match status" value="1"/>
</dbReference>
<dbReference type="RefSeq" id="WP_017742184.1">
    <property type="nucleotide sequence ID" value="NZ_KQ976354.1"/>
</dbReference>
<dbReference type="InterPro" id="IPR008928">
    <property type="entry name" value="6-hairpin_glycosidase_sf"/>
</dbReference>
<dbReference type="AlphaFoldDB" id="A0A139XG71"/>
<feature type="compositionally biased region" description="Polar residues" evidence="1">
    <location>
        <begin position="1"/>
        <end position="10"/>
    </location>
</feature>
<dbReference type="InterPro" id="IPR011613">
    <property type="entry name" value="GH15-like"/>
</dbReference>
<sequence>MTELQNQPTAFGQPGQEPRWTQGNKDGVGTAYAISSRVWFTLSNGILNEVYYPTIDRPQIRDLQYLVTDGSSFFHEEQCHLHTKTERIFPHLLGYRITNSDPEGRYTITKEIITDPRDSCILQHTRLTGHPQVLAKLQLYALCEPHLGVGGWNDSARVVEVAGVKILTAQQNNNWLAMAATVPFTRTSCGYVGESDGWTDLANNFQMDWEFQQAQAGNIALTGEIDPKNNQEFTLGLAFASQLHDAVTTLLLSLDIPFEEQKARYINQWNSACENRLPLEQVSGDGGNLYYSSFSLLLAHEDKIYPGAMIASLSIPWGNAHGDEQQGGYHLVWPRDMVNSVTALLAAGHKTTALEALIYLAASQQPDGGFAQNFWINGEPYWTGIQLDEVAFPILLAWRLYRHNALRQFDPYPIVMRATKYLINYGPATQQERWEEVSGYSPSTLAATIASLICAATFARERGDKSTAQFIEEYADFLESHIEAWTVTTEGTLIPEIKRHYIRINPVDVRNPYPNEDPNQRVLSIANCPPGSQWQFPAKEIVDAGFLELVRYGLRAPYDPLIVDSLKVVDAVLKVDTPLGSCWHRYNHDGYGQRDDGGPFLHHGKGRVWPLLTGERGHYELAAGHDVQPFIQAMEAFASDTGLLPEQIWDEPDYPDSQLYFGKPTGSAMPLAWAHAEYIKLLRSVRDGKVFDWIPEVANRYLGNSKPTQFLEIWKFNRQIRHVKAGYTLRIQALASFRLHWSNDNWQTVQNTGSTPTTINIEFVDIAISPSQQSPINFTFFWTHSQNWENCNYQVTVIS</sequence>
<dbReference type="OrthoDB" id="3902805at2"/>
<feature type="domain" description="GH15-like" evidence="2">
    <location>
        <begin position="288"/>
        <end position="681"/>
    </location>
</feature>
<feature type="region of interest" description="Disordered" evidence="1">
    <location>
        <begin position="1"/>
        <end position="24"/>
    </location>
</feature>
<protein>
    <submittedName>
        <fullName evidence="4">Glucan 1,4-alpha-glucosidase</fullName>
    </submittedName>
</protein>
<dbReference type="GO" id="GO:0016757">
    <property type="term" value="F:glycosyltransferase activity"/>
    <property type="evidence" value="ECO:0007669"/>
    <property type="project" value="UniProtKB-ARBA"/>
</dbReference>
<dbReference type="InterPro" id="IPR012341">
    <property type="entry name" value="6hp_glycosidase-like_sf"/>
</dbReference>
<dbReference type="Pfam" id="PF09137">
    <property type="entry name" value="Glucodextran_N"/>
    <property type="match status" value="1"/>
</dbReference>